<dbReference type="HOGENOM" id="CLU_070018_0_0_9"/>
<accession>M1MLS8</accession>
<dbReference type="Proteomes" id="UP000011728">
    <property type="component" value="Chromosome"/>
</dbReference>
<reference evidence="3 4" key="1">
    <citation type="submission" date="2013-02" db="EMBL/GenBank/DDBJ databases">
        <title>Genome sequence of Clostridium saccharoperbutylacetonicum N1-4(HMT).</title>
        <authorList>
            <person name="Poehlein A."/>
            <person name="Daniel R."/>
        </authorList>
    </citation>
    <scope>NUCLEOTIDE SEQUENCE [LARGE SCALE GENOMIC DNA]</scope>
    <source>
        <strain evidence="4">N1-4(HMT)</strain>
    </source>
</reference>
<dbReference type="NCBIfam" id="NF045794">
    <property type="entry name" value="CsxC_fam"/>
    <property type="match status" value="1"/>
</dbReference>
<dbReference type="eggNOG" id="ENOG502ZA1R">
    <property type="taxonomic scope" value="Bacteria"/>
</dbReference>
<evidence type="ECO:0000259" key="2">
    <source>
        <dbReference type="Pfam" id="PF25250"/>
    </source>
</evidence>
<evidence type="ECO:0000256" key="1">
    <source>
        <dbReference type="SAM" id="MobiDB-lite"/>
    </source>
</evidence>
<dbReference type="EMBL" id="CP004121">
    <property type="protein sequence ID" value="AGF55726.1"/>
    <property type="molecule type" value="Genomic_DNA"/>
</dbReference>
<dbReference type="KEGG" id="csr:Cspa_c19600"/>
<dbReference type="RefSeq" id="WP_015392047.1">
    <property type="nucleotide sequence ID" value="NC_020291.1"/>
</dbReference>
<dbReference type="OrthoDB" id="2381017at2"/>
<dbReference type="InterPro" id="IPR057174">
    <property type="entry name" value="DUF7852"/>
</dbReference>
<feature type="compositionally biased region" description="Polar residues" evidence="1">
    <location>
        <begin position="47"/>
        <end position="60"/>
    </location>
</feature>
<feature type="domain" description="DUF7852" evidence="2">
    <location>
        <begin position="108"/>
        <end position="182"/>
    </location>
</feature>
<feature type="region of interest" description="Disordered" evidence="1">
    <location>
        <begin position="33"/>
        <end position="60"/>
    </location>
</feature>
<evidence type="ECO:0000313" key="3">
    <source>
        <dbReference type="EMBL" id="AGF55726.1"/>
    </source>
</evidence>
<evidence type="ECO:0000313" key="4">
    <source>
        <dbReference type="Proteomes" id="UP000011728"/>
    </source>
</evidence>
<dbReference type="AlphaFoldDB" id="M1MLS8"/>
<protein>
    <recommendedName>
        <fullName evidence="2">DUF7852 domain-containing protein</fullName>
    </recommendedName>
</protein>
<proteinExistence type="predicted"/>
<dbReference type="InterPro" id="IPR054845">
    <property type="entry name" value="Exosporium_prot_C"/>
</dbReference>
<name>M1MLS8_9CLOT</name>
<gene>
    <name evidence="3" type="ORF">Cspa_c19600</name>
</gene>
<organism evidence="3 4">
    <name type="scientific">Clostridium saccharoperbutylacetonicum N1-4(HMT)</name>
    <dbReference type="NCBI Taxonomy" id="931276"/>
    <lineage>
        <taxon>Bacteria</taxon>
        <taxon>Bacillati</taxon>
        <taxon>Bacillota</taxon>
        <taxon>Clostridia</taxon>
        <taxon>Eubacteriales</taxon>
        <taxon>Clostridiaceae</taxon>
        <taxon>Clostridium</taxon>
    </lineage>
</organism>
<sequence>MERIYYSRQYYNQIKRKQYKEFLEEDNIKTGSIEDNKINDNNIKNNSYGSSEINNDNGRSNKENTNVSKCVEACHESVNSCEIATDQVEPLTEQISVTPNVITPGPALVKIPVVLAETNTTILVEATITLDQAVMEIKRIKNNVFLTESRIISFCQDDPLGTGIIFIAGFIRKNIEYTTQTCTVAGTPNTCGDIRHCTVEVPFNFTTRITFLRPPIFIENSTLSELEFFTDELQGCNVCSGPAIGRNPCNQSSFVTEFFNEKPFTELIRADIAEVNIHTGPALNGRIPIELMFTQLTEKVVVNLTLKVLQKQQVRVTEIEL</sequence>
<dbReference type="PATRIC" id="fig|931276.5.peg.1950"/>
<dbReference type="Pfam" id="PF25250">
    <property type="entry name" value="DUF7852"/>
    <property type="match status" value="1"/>
</dbReference>
<keyword evidence="4" id="KW-1185">Reference proteome</keyword>